<keyword evidence="2" id="KW-1185">Reference proteome</keyword>
<proteinExistence type="predicted"/>
<dbReference type="RefSeq" id="WP_204971032.1">
    <property type="nucleotide sequence ID" value="NZ_JAAZTS010000002.1"/>
</dbReference>
<name>A0AA41D9I2_9BACT</name>
<evidence type="ECO:0000313" key="2">
    <source>
        <dbReference type="Proteomes" id="UP000698924"/>
    </source>
</evidence>
<protein>
    <submittedName>
        <fullName evidence="1">Uncharacterized protein</fullName>
    </submittedName>
</protein>
<sequence>MGTIKARNMMERLKVYYGWAKIGNVRKKRALSVMFENEKQGCRSDRGQRVLRTIQDTIIERYQTKEEENEGRKQNRIFTEYSLFLDEKPINGSLDKCLLINSESDRNHVSKAMRDKISEALRKAFLLANPGYKEPNSQLSLHLE</sequence>
<gene>
    <name evidence="1" type="ORF">H6D15_02825</name>
</gene>
<dbReference type="EMBL" id="JACJMO010000002">
    <property type="protein sequence ID" value="MBM6856547.1"/>
    <property type="molecule type" value="Genomic_DNA"/>
</dbReference>
<reference evidence="1 2" key="1">
    <citation type="journal article" date="2021" name="Sci. Rep.">
        <title>The distribution of antibiotic resistance genes in chicken gut microbiota commensals.</title>
        <authorList>
            <person name="Juricova H."/>
            <person name="Matiasovicova J."/>
            <person name="Kubasova T."/>
            <person name="Cejkova D."/>
            <person name="Rychlik I."/>
        </authorList>
    </citation>
    <scope>NUCLEOTIDE SEQUENCE [LARGE SCALE GENOMIC DNA]</scope>
    <source>
        <strain evidence="1 2">An421</strain>
    </source>
</reference>
<dbReference type="AlphaFoldDB" id="A0AA41D9I2"/>
<accession>A0AA41D9I2</accession>
<dbReference type="Proteomes" id="UP000698924">
    <property type="component" value="Unassembled WGS sequence"/>
</dbReference>
<organism evidence="1 2">
    <name type="scientific">Caecibacteroides pullorum</name>
    <dbReference type="NCBI Taxonomy" id="2725562"/>
    <lineage>
        <taxon>Bacteria</taxon>
        <taxon>Pseudomonadati</taxon>
        <taxon>Bacteroidota</taxon>
        <taxon>Bacteroidia</taxon>
        <taxon>Bacteroidales</taxon>
        <taxon>Bacteroidaceae</taxon>
        <taxon>Caecibacteroides</taxon>
    </lineage>
</organism>
<comment type="caution">
    <text evidence="1">The sequence shown here is derived from an EMBL/GenBank/DDBJ whole genome shotgun (WGS) entry which is preliminary data.</text>
</comment>
<evidence type="ECO:0000313" key="1">
    <source>
        <dbReference type="EMBL" id="MBM6856547.1"/>
    </source>
</evidence>